<dbReference type="EMBL" id="JAHHUM010000374">
    <property type="protein sequence ID" value="KAK5620283.1"/>
    <property type="molecule type" value="Genomic_DNA"/>
</dbReference>
<accession>A0AAV9SGK2</accession>
<feature type="compositionally biased region" description="Pro residues" evidence="1">
    <location>
        <begin position="147"/>
        <end position="157"/>
    </location>
</feature>
<dbReference type="AlphaFoldDB" id="A0AAV9SGK2"/>
<dbReference type="Proteomes" id="UP001311232">
    <property type="component" value="Unassembled WGS sequence"/>
</dbReference>
<name>A0AAV9SGK2_9TELE</name>
<proteinExistence type="predicted"/>
<protein>
    <submittedName>
        <fullName evidence="2">Uncharacterized protein</fullName>
    </submittedName>
</protein>
<reference evidence="2 3" key="1">
    <citation type="submission" date="2021-06" db="EMBL/GenBank/DDBJ databases">
        <authorList>
            <person name="Palmer J.M."/>
        </authorList>
    </citation>
    <scope>NUCLEOTIDE SEQUENCE [LARGE SCALE GENOMIC DNA]</scope>
    <source>
        <strain evidence="2 3">MEX-2019</strain>
        <tissue evidence="2">Muscle</tissue>
    </source>
</reference>
<keyword evidence="3" id="KW-1185">Reference proteome</keyword>
<feature type="region of interest" description="Disordered" evidence="1">
    <location>
        <begin position="45"/>
        <end position="176"/>
    </location>
</feature>
<feature type="compositionally biased region" description="Basic and acidic residues" evidence="1">
    <location>
        <begin position="158"/>
        <end position="170"/>
    </location>
</feature>
<gene>
    <name evidence="2" type="ORF">CRENBAI_025984</name>
</gene>
<comment type="caution">
    <text evidence="2">The sequence shown here is derived from an EMBL/GenBank/DDBJ whole genome shotgun (WGS) entry which is preliminary data.</text>
</comment>
<evidence type="ECO:0000256" key="1">
    <source>
        <dbReference type="SAM" id="MobiDB-lite"/>
    </source>
</evidence>
<evidence type="ECO:0000313" key="3">
    <source>
        <dbReference type="Proteomes" id="UP001311232"/>
    </source>
</evidence>
<feature type="compositionally biased region" description="Basic and acidic residues" evidence="1">
    <location>
        <begin position="59"/>
        <end position="79"/>
    </location>
</feature>
<organism evidence="2 3">
    <name type="scientific">Crenichthys baileyi</name>
    <name type="common">White River springfish</name>
    <dbReference type="NCBI Taxonomy" id="28760"/>
    <lineage>
        <taxon>Eukaryota</taxon>
        <taxon>Metazoa</taxon>
        <taxon>Chordata</taxon>
        <taxon>Craniata</taxon>
        <taxon>Vertebrata</taxon>
        <taxon>Euteleostomi</taxon>
        <taxon>Actinopterygii</taxon>
        <taxon>Neopterygii</taxon>
        <taxon>Teleostei</taxon>
        <taxon>Neoteleostei</taxon>
        <taxon>Acanthomorphata</taxon>
        <taxon>Ovalentaria</taxon>
        <taxon>Atherinomorphae</taxon>
        <taxon>Cyprinodontiformes</taxon>
        <taxon>Goodeidae</taxon>
        <taxon>Crenichthys</taxon>
    </lineage>
</organism>
<evidence type="ECO:0000313" key="2">
    <source>
        <dbReference type="EMBL" id="KAK5620283.1"/>
    </source>
</evidence>
<sequence>MLVGGVVSGAWLLTCQLSPHQVVGNIRGSEKVHLHLMLNLPGRVAPGSSRLHQSRSSHGPRDPRPRDISIPKQRPDRAQGSRPRQAATGSQPAHTKVQVVIPHRGNQPPDPGGGPLLTGGGERQTAPAPAQVGASTSRIQSARPRPRPPGPTPAPNDPRPHPERGPHIKEGSTWSK</sequence>
<feature type="compositionally biased region" description="Gly residues" evidence="1">
    <location>
        <begin position="113"/>
        <end position="122"/>
    </location>
</feature>